<sequence>MATSLLKDFPTKAPAAPSRKLQYADVAITATAKDFAGFYRGKQYHEPDFDAVLDRAAAVGVDKVMLTGMYLADVPVNLEIAKRRKEQCRITVGVHPYHATEADEGGEQYYQDLATAINTTLKEDPGLLGAFGELGLDYDHLTAAPKETQLRVFKAQLDMLVSHGWNLPLFLHCRAAFEDFVAILTPYLDRLPLRSGLVHSFVGTAAQMQTLLSLGLQISVNGFSFRDVESLDMVRKTPLDRLQIETDAPWGEIQASSEVAKAYLKNGTKLPFAAKKKDKFVMGEMVKERNESCRMESVALVVAGLKGLGVDEVADAAYKNSIDMFWSDVR</sequence>
<dbReference type="PIRSF" id="PIRSF005902">
    <property type="entry name" value="DNase_TatD"/>
    <property type="match status" value="1"/>
</dbReference>
<dbReference type="PANTHER" id="PTHR10060">
    <property type="entry name" value="TATD FAMILY DEOXYRIBONUCLEASE"/>
    <property type="match status" value="1"/>
</dbReference>
<gene>
    <name evidence="6" type="ORF">N0V87_001523</name>
</gene>
<protein>
    <recommendedName>
        <fullName evidence="8">Mg-dependent DNase</fullName>
    </recommendedName>
</protein>
<dbReference type="Proteomes" id="UP001140562">
    <property type="component" value="Unassembled WGS sequence"/>
</dbReference>
<comment type="caution">
    <text evidence="6">The sequence shown here is derived from an EMBL/GenBank/DDBJ whole genome shotgun (WGS) entry which is preliminary data.</text>
</comment>
<dbReference type="OrthoDB" id="6079689at2759"/>
<dbReference type="CDD" id="cd01310">
    <property type="entry name" value="TatD_DNAse"/>
    <property type="match status" value="1"/>
</dbReference>
<dbReference type="Pfam" id="PF01026">
    <property type="entry name" value="TatD_DNase"/>
    <property type="match status" value="1"/>
</dbReference>
<dbReference type="GO" id="GO:0005829">
    <property type="term" value="C:cytosol"/>
    <property type="evidence" value="ECO:0007669"/>
    <property type="project" value="TreeGrafter"/>
</dbReference>
<evidence type="ECO:0000256" key="3">
    <source>
        <dbReference type="ARBA" id="ARBA00022723"/>
    </source>
</evidence>
<keyword evidence="7" id="KW-1185">Reference proteome</keyword>
<proteinExistence type="inferred from homology"/>
<dbReference type="SUPFAM" id="SSF51556">
    <property type="entry name" value="Metallo-dependent hydrolases"/>
    <property type="match status" value="1"/>
</dbReference>
<evidence type="ECO:0000256" key="5">
    <source>
        <dbReference type="PIRSR" id="PIRSR005902-1"/>
    </source>
</evidence>
<dbReference type="PROSITE" id="PS01090">
    <property type="entry name" value="TATD_2"/>
    <property type="match status" value="1"/>
</dbReference>
<keyword evidence="2" id="KW-0540">Nuclease</keyword>
<comment type="similarity">
    <text evidence="1">Belongs to the metallo-dependent hydrolases superfamily. TatD-type hydrolase family.</text>
</comment>
<name>A0A9W9C399_9PLEO</name>
<evidence type="ECO:0000256" key="2">
    <source>
        <dbReference type="ARBA" id="ARBA00022722"/>
    </source>
</evidence>
<dbReference type="GO" id="GO:0008296">
    <property type="term" value="F:3'-5'-DNA exonuclease activity"/>
    <property type="evidence" value="ECO:0007669"/>
    <property type="project" value="TreeGrafter"/>
</dbReference>
<evidence type="ECO:0008006" key="8">
    <source>
        <dbReference type="Google" id="ProtNLM"/>
    </source>
</evidence>
<dbReference type="InterPro" id="IPR001130">
    <property type="entry name" value="TatD-like"/>
</dbReference>
<evidence type="ECO:0000313" key="7">
    <source>
        <dbReference type="Proteomes" id="UP001140562"/>
    </source>
</evidence>
<organism evidence="6 7">
    <name type="scientific">Didymella glomerata</name>
    <dbReference type="NCBI Taxonomy" id="749621"/>
    <lineage>
        <taxon>Eukaryota</taxon>
        <taxon>Fungi</taxon>
        <taxon>Dikarya</taxon>
        <taxon>Ascomycota</taxon>
        <taxon>Pezizomycotina</taxon>
        <taxon>Dothideomycetes</taxon>
        <taxon>Pleosporomycetidae</taxon>
        <taxon>Pleosporales</taxon>
        <taxon>Pleosporineae</taxon>
        <taxon>Didymellaceae</taxon>
        <taxon>Didymella</taxon>
    </lineage>
</organism>
<dbReference type="InterPro" id="IPR018228">
    <property type="entry name" value="DNase_TatD-rel_CS"/>
</dbReference>
<feature type="binding site" evidence="5">
    <location>
        <position position="199"/>
    </location>
    <ligand>
        <name>a divalent metal cation</name>
        <dbReference type="ChEBI" id="CHEBI:60240"/>
        <label>2</label>
    </ligand>
</feature>
<reference evidence="6" key="1">
    <citation type="submission" date="2022-10" db="EMBL/GenBank/DDBJ databases">
        <title>Tapping the CABI collections for fungal endophytes: first genome assemblies for Collariella, Neodidymelliopsis, Ascochyta clinopodiicola, Didymella pomorum, Didymosphaeria variabile, Neocosmospora piperis and Neocucurbitaria cava.</title>
        <authorList>
            <person name="Hill R."/>
        </authorList>
    </citation>
    <scope>NUCLEOTIDE SEQUENCE</scope>
    <source>
        <strain evidence="6">IMI 360193</strain>
    </source>
</reference>
<evidence type="ECO:0000256" key="4">
    <source>
        <dbReference type="ARBA" id="ARBA00022801"/>
    </source>
</evidence>
<feature type="binding site" evidence="5">
    <location>
        <position position="247"/>
    </location>
    <ligand>
        <name>a divalent metal cation</name>
        <dbReference type="ChEBI" id="CHEBI:60240"/>
        <label>1</label>
    </ligand>
</feature>
<dbReference type="EMBL" id="JAPEUV010000009">
    <property type="protein sequence ID" value="KAJ4341858.1"/>
    <property type="molecule type" value="Genomic_DNA"/>
</dbReference>
<evidence type="ECO:0000313" key="6">
    <source>
        <dbReference type="EMBL" id="KAJ4341858.1"/>
    </source>
</evidence>
<dbReference type="InterPro" id="IPR032466">
    <property type="entry name" value="Metal_Hydrolase"/>
</dbReference>
<keyword evidence="3 5" id="KW-0479">Metal-binding</keyword>
<dbReference type="GO" id="GO:0046872">
    <property type="term" value="F:metal ion binding"/>
    <property type="evidence" value="ECO:0007669"/>
    <property type="project" value="UniProtKB-KW"/>
</dbReference>
<dbReference type="PANTHER" id="PTHR10060:SF15">
    <property type="entry name" value="DEOXYRIBONUCLEASE TATDN1"/>
    <property type="match status" value="1"/>
</dbReference>
<dbReference type="InterPro" id="IPR050891">
    <property type="entry name" value="TatD-type_Hydrolase"/>
</dbReference>
<dbReference type="Gene3D" id="3.20.20.140">
    <property type="entry name" value="Metal-dependent hydrolases"/>
    <property type="match status" value="1"/>
</dbReference>
<evidence type="ECO:0000256" key="1">
    <source>
        <dbReference type="ARBA" id="ARBA00009275"/>
    </source>
</evidence>
<feature type="binding site" evidence="5">
    <location>
        <position position="133"/>
    </location>
    <ligand>
        <name>a divalent metal cation</name>
        <dbReference type="ChEBI" id="CHEBI:60240"/>
        <label>1</label>
    </ligand>
</feature>
<feature type="binding site" evidence="5">
    <location>
        <position position="172"/>
    </location>
    <ligand>
        <name>a divalent metal cation</name>
        <dbReference type="ChEBI" id="CHEBI:60240"/>
        <label>2</label>
    </ligand>
</feature>
<keyword evidence="4" id="KW-0378">Hydrolase</keyword>
<dbReference type="AlphaFoldDB" id="A0A9W9C399"/>
<accession>A0A9W9C399</accession>